<evidence type="ECO:0000313" key="3">
    <source>
        <dbReference type="Proteomes" id="UP000286104"/>
    </source>
</evidence>
<dbReference type="Gene3D" id="3.40.630.30">
    <property type="match status" value="1"/>
</dbReference>
<dbReference type="InterPro" id="IPR016181">
    <property type="entry name" value="Acyl_CoA_acyltransferase"/>
</dbReference>
<gene>
    <name evidence="2" type="ORF">DW848_16845</name>
</gene>
<dbReference type="EMBL" id="QSHU01000061">
    <property type="protein sequence ID" value="RHC33456.1"/>
    <property type="molecule type" value="Genomic_DNA"/>
</dbReference>
<dbReference type="PROSITE" id="PS51186">
    <property type="entry name" value="GNAT"/>
    <property type="match status" value="1"/>
</dbReference>
<accession>A0A413ZVY8</accession>
<comment type="caution">
    <text evidence="2">The sequence shown here is derived from an EMBL/GenBank/DDBJ whole genome shotgun (WGS) entry which is preliminary data.</text>
</comment>
<dbReference type="GO" id="GO:0016747">
    <property type="term" value="F:acyltransferase activity, transferring groups other than amino-acyl groups"/>
    <property type="evidence" value="ECO:0007669"/>
    <property type="project" value="InterPro"/>
</dbReference>
<feature type="domain" description="N-acetyltransferase" evidence="1">
    <location>
        <begin position="1"/>
        <end position="59"/>
    </location>
</feature>
<protein>
    <submittedName>
        <fullName evidence="2">GNAT family N-acetyltransferase</fullName>
    </submittedName>
</protein>
<feature type="non-terminal residue" evidence="2">
    <location>
        <position position="59"/>
    </location>
</feature>
<dbReference type="Proteomes" id="UP000286104">
    <property type="component" value="Unassembled WGS sequence"/>
</dbReference>
<keyword evidence="2" id="KW-0808">Transferase</keyword>
<reference evidence="2 3" key="1">
    <citation type="submission" date="2018-08" db="EMBL/GenBank/DDBJ databases">
        <title>A genome reference for cultivated species of the human gut microbiota.</title>
        <authorList>
            <person name="Zou Y."/>
            <person name="Xue W."/>
            <person name="Luo G."/>
        </authorList>
    </citation>
    <scope>NUCLEOTIDE SEQUENCE [LARGE SCALE GENOMIC DNA]</scope>
    <source>
        <strain evidence="2 3">AM36-3AA</strain>
    </source>
</reference>
<evidence type="ECO:0000259" key="1">
    <source>
        <dbReference type="PROSITE" id="PS51186"/>
    </source>
</evidence>
<sequence length="59" mass="6900">MDNKFQNKGIGSDIIHDVLRYLKMSKFKKVRLGVDKGNPQSYSFWKKNGFSVISENEYI</sequence>
<dbReference type="SUPFAM" id="SSF55729">
    <property type="entry name" value="Acyl-CoA N-acyltransferases (Nat)"/>
    <property type="match status" value="1"/>
</dbReference>
<dbReference type="CDD" id="cd04301">
    <property type="entry name" value="NAT_SF"/>
    <property type="match status" value="1"/>
</dbReference>
<dbReference type="AlphaFoldDB" id="A0A413ZVY8"/>
<dbReference type="InterPro" id="IPR000182">
    <property type="entry name" value="GNAT_dom"/>
</dbReference>
<evidence type="ECO:0000313" key="2">
    <source>
        <dbReference type="EMBL" id="RHC33456.1"/>
    </source>
</evidence>
<proteinExistence type="predicted"/>
<dbReference type="Pfam" id="PF00583">
    <property type="entry name" value="Acetyltransf_1"/>
    <property type="match status" value="1"/>
</dbReference>
<organism evidence="2 3">
    <name type="scientific">Agathobacter rectalis</name>
    <dbReference type="NCBI Taxonomy" id="39491"/>
    <lineage>
        <taxon>Bacteria</taxon>
        <taxon>Bacillati</taxon>
        <taxon>Bacillota</taxon>
        <taxon>Clostridia</taxon>
        <taxon>Lachnospirales</taxon>
        <taxon>Lachnospiraceae</taxon>
        <taxon>Agathobacter</taxon>
    </lineage>
</organism>
<name>A0A413ZVY8_9FIRM</name>